<accession>A0A6A4TJL7</accession>
<dbReference type="AlphaFoldDB" id="A0A6A4TJL7"/>
<evidence type="ECO:0000313" key="1">
    <source>
        <dbReference type="EMBL" id="KAF0042272.1"/>
    </source>
</evidence>
<sequence length="69" mass="8150">MLDTMADRPCDTKFRCDADDWRACGEFIKSLWWEWGTPCRFPMFSIAKNTEFVQESDRFSVTIDCVDDL</sequence>
<gene>
    <name evidence="1" type="ORF">F2P81_005804</name>
</gene>
<reference evidence="1 2" key="1">
    <citation type="submission" date="2019-06" db="EMBL/GenBank/DDBJ databases">
        <title>Draft genomes of female and male turbot (Scophthalmus maximus).</title>
        <authorList>
            <person name="Xu H."/>
            <person name="Xu X.-W."/>
            <person name="Shao C."/>
            <person name="Chen S."/>
        </authorList>
    </citation>
    <scope>NUCLEOTIDE SEQUENCE [LARGE SCALE GENOMIC DNA]</scope>
    <source>
        <strain evidence="1">Ysfricsl-2016a</strain>
        <tissue evidence="1">Blood</tissue>
    </source>
</reference>
<protein>
    <submittedName>
        <fullName evidence="1">Uncharacterized protein</fullName>
    </submittedName>
</protein>
<name>A0A6A4TJL7_SCOMX</name>
<organism evidence="1 2">
    <name type="scientific">Scophthalmus maximus</name>
    <name type="common">Turbot</name>
    <name type="synonym">Psetta maxima</name>
    <dbReference type="NCBI Taxonomy" id="52904"/>
    <lineage>
        <taxon>Eukaryota</taxon>
        <taxon>Metazoa</taxon>
        <taxon>Chordata</taxon>
        <taxon>Craniata</taxon>
        <taxon>Vertebrata</taxon>
        <taxon>Euteleostomi</taxon>
        <taxon>Actinopterygii</taxon>
        <taxon>Neopterygii</taxon>
        <taxon>Teleostei</taxon>
        <taxon>Neoteleostei</taxon>
        <taxon>Acanthomorphata</taxon>
        <taxon>Carangaria</taxon>
        <taxon>Pleuronectiformes</taxon>
        <taxon>Pleuronectoidei</taxon>
        <taxon>Scophthalmidae</taxon>
        <taxon>Scophthalmus</taxon>
    </lineage>
</organism>
<comment type="caution">
    <text evidence="1">The sequence shown here is derived from an EMBL/GenBank/DDBJ whole genome shotgun (WGS) entry which is preliminary data.</text>
</comment>
<proteinExistence type="predicted"/>
<evidence type="ECO:0000313" key="2">
    <source>
        <dbReference type="Proteomes" id="UP000438429"/>
    </source>
</evidence>
<dbReference type="EMBL" id="VEVO01000005">
    <property type="protein sequence ID" value="KAF0042272.1"/>
    <property type="molecule type" value="Genomic_DNA"/>
</dbReference>
<dbReference type="Proteomes" id="UP000438429">
    <property type="component" value="Unassembled WGS sequence"/>
</dbReference>